<dbReference type="EMBL" id="CP116221">
    <property type="protein sequence ID" value="WCO01024.1"/>
    <property type="molecule type" value="Genomic_DNA"/>
</dbReference>
<dbReference type="Proteomes" id="UP001202717">
    <property type="component" value="Chromosome"/>
</dbReference>
<organism evidence="2 3">
    <name type="scientific">Psychroserpens ponticola</name>
    <dbReference type="NCBI Taxonomy" id="2932268"/>
    <lineage>
        <taxon>Bacteria</taxon>
        <taxon>Pseudomonadati</taxon>
        <taxon>Bacteroidota</taxon>
        <taxon>Flavobacteriia</taxon>
        <taxon>Flavobacteriales</taxon>
        <taxon>Flavobacteriaceae</taxon>
        <taxon>Psychroserpens</taxon>
    </lineage>
</organism>
<dbReference type="RefSeq" id="WP_249996031.1">
    <property type="nucleotide sequence ID" value="NZ_CP116221.1"/>
</dbReference>
<protein>
    <recommendedName>
        <fullName evidence="4">DUF4468 domain-containing protein</fullName>
    </recommendedName>
</protein>
<keyword evidence="1" id="KW-0732">Signal</keyword>
<sequence>MKHLVLVFAVLISGLSFAQIDDNWEDASEKLPGYVITNKGEKIEGYLKRFLKIKSQRKVKFFKTLDSKPIVYGPKDLKAYKIENDNYETHPYEGLSGKTKVFLLRTIEGKINLFDYYIRVEDDKGAEMTLSKKGNTEVSLDFDGTKIQTEILAVKQEKKGNNYLKFTSPKLMFSFKGIMSKYVSDYPELAKKIKNKEKGYRILAILKIVNEYNAHFTH</sequence>
<feature type="signal peptide" evidence="1">
    <location>
        <begin position="1"/>
        <end position="18"/>
    </location>
</feature>
<evidence type="ECO:0008006" key="4">
    <source>
        <dbReference type="Google" id="ProtNLM"/>
    </source>
</evidence>
<keyword evidence="3" id="KW-1185">Reference proteome</keyword>
<evidence type="ECO:0000313" key="3">
    <source>
        <dbReference type="Proteomes" id="UP001202717"/>
    </source>
</evidence>
<evidence type="ECO:0000256" key="1">
    <source>
        <dbReference type="SAM" id="SignalP"/>
    </source>
</evidence>
<reference evidence="2 3" key="1">
    <citation type="submission" date="2023-01" db="EMBL/GenBank/DDBJ databases">
        <title>Psychroserpens ponticola sp. nov., isolated from seawater.</title>
        <authorList>
            <person name="Kristyanto S."/>
            <person name="Jung J."/>
            <person name="Kim J.M."/>
            <person name="Jeon C.O."/>
        </authorList>
    </citation>
    <scope>NUCLEOTIDE SEQUENCE [LARGE SCALE GENOMIC DNA]</scope>
    <source>
        <strain evidence="2 3">MSW6</strain>
    </source>
</reference>
<gene>
    <name evidence="2" type="ORF">MUN68_013215</name>
</gene>
<accession>A0ABY7RVR6</accession>
<proteinExistence type="predicted"/>
<evidence type="ECO:0000313" key="2">
    <source>
        <dbReference type="EMBL" id="WCO01024.1"/>
    </source>
</evidence>
<feature type="chain" id="PRO_5046722802" description="DUF4468 domain-containing protein" evidence="1">
    <location>
        <begin position="19"/>
        <end position="218"/>
    </location>
</feature>
<name>A0ABY7RVR6_9FLAO</name>